<protein>
    <submittedName>
        <fullName evidence="2">Uncharacterized protein</fullName>
    </submittedName>
</protein>
<evidence type="ECO:0000256" key="1">
    <source>
        <dbReference type="ARBA" id="ARBA00009981"/>
    </source>
</evidence>
<proteinExistence type="inferred from homology"/>
<dbReference type="Proteomes" id="UP000312512">
    <property type="component" value="Unassembled WGS sequence"/>
</dbReference>
<accession>A0A5C4WXH6</accession>
<dbReference type="SUPFAM" id="SSF143120">
    <property type="entry name" value="YefM-like"/>
    <property type="match status" value="1"/>
</dbReference>
<keyword evidence="3" id="KW-1185">Reference proteome</keyword>
<organism evidence="2 3">
    <name type="scientific">Nonomuraea phyllanthi</name>
    <dbReference type="NCBI Taxonomy" id="2219224"/>
    <lineage>
        <taxon>Bacteria</taxon>
        <taxon>Bacillati</taxon>
        <taxon>Actinomycetota</taxon>
        <taxon>Actinomycetes</taxon>
        <taxon>Streptosporangiales</taxon>
        <taxon>Streptosporangiaceae</taxon>
        <taxon>Nonomuraea</taxon>
    </lineage>
</organism>
<comment type="similarity">
    <text evidence="1">Belongs to the phD/YefM antitoxin family.</text>
</comment>
<reference evidence="2 3" key="1">
    <citation type="submission" date="2019-10" db="EMBL/GenBank/DDBJ databases">
        <title>Nonomuraea sp. nov., isolated from Phyllanthus amarus.</title>
        <authorList>
            <person name="Klykleung N."/>
            <person name="Tanasupawat S."/>
        </authorList>
    </citation>
    <scope>NUCLEOTIDE SEQUENCE [LARGE SCALE GENOMIC DNA]</scope>
    <source>
        <strain evidence="2 3">PA1-10</strain>
    </source>
</reference>
<dbReference type="InterPro" id="IPR036165">
    <property type="entry name" value="YefM-like_sf"/>
</dbReference>
<evidence type="ECO:0000313" key="3">
    <source>
        <dbReference type="Proteomes" id="UP000312512"/>
    </source>
</evidence>
<dbReference type="EMBL" id="VDLX02000001">
    <property type="protein sequence ID" value="KAB8197506.1"/>
    <property type="molecule type" value="Genomic_DNA"/>
</dbReference>
<dbReference type="AlphaFoldDB" id="A0A5C4WXH6"/>
<gene>
    <name evidence="2" type="ORF">FH608_002845</name>
</gene>
<dbReference type="Gene3D" id="3.40.1620.10">
    <property type="entry name" value="YefM-like domain"/>
    <property type="match status" value="1"/>
</dbReference>
<evidence type="ECO:0000313" key="2">
    <source>
        <dbReference type="EMBL" id="KAB8197506.1"/>
    </source>
</evidence>
<name>A0A5C4WXH6_9ACTN</name>
<accession>A0A5P9YL50</accession>
<dbReference type="RefSeq" id="WP_139628190.1">
    <property type="nucleotide sequence ID" value="NZ_CP045572.1"/>
</dbReference>
<dbReference type="OrthoDB" id="3543501at2"/>
<sequence>MTIRMGVRETREKIGERINAAHYLGEPTIVERNGQPYAVIVSYEWWAEQQEQSGQGTLAP</sequence>
<comment type="caution">
    <text evidence="2">The sequence shown here is derived from an EMBL/GenBank/DDBJ whole genome shotgun (WGS) entry which is preliminary data.</text>
</comment>